<keyword evidence="6" id="KW-1185">Reference proteome</keyword>
<feature type="domain" description="EAL" evidence="3">
    <location>
        <begin position="469"/>
        <end position="723"/>
    </location>
</feature>
<proteinExistence type="predicted"/>
<dbReference type="InterPro" id="IPR043128">
    <property type="entry name" value="Rev_trsase/Diguanyl_cyclase"/>
</dbReference>
<dbReference type="PROSITE" id="PS50113">
    <property type="entry name" value="PAC"/>
    <property type="match status" value="1"/>
</dbReference>
<dbReference type="CDD" id="cd01948">
    <property type="entry name" value="EAL"/>
    <property type="match status" value="1"/>
</dbReference>
<dbReference type="Pfam" id="PF00990">
    <property type="entry name" value="GGDEF"/>
    <property type="match status" value="1"/>
</dbReference>
<reference evidence="5" key="1">
    <citation type="submission" date="2022-06" db="EMBL/GenBank/DDBJ databases">
        <title>Aquibacillus sp. a new bacterium isolated from soil saline samples.</title>
        <authorList>
            <person name="Galisteo C."/>
            <person name="De La Haba R."/>
            <person name="Sanchez-Porro C."/>
            <person name="Ventosa A."/>
        </authorList>
    </citation>
    <scope>NUCLEOTIDE SEQUENCE</scope>
    <source>
        <strain evidence="5">3ASR75-11</strain>
    </source>
</reference>
<dbReference type="InterPro" id="IPR001610">
    <property type="entry name" value="PAC"/>
</dbReference>
<dbReference type="SMART" id="SM00267">
    <property type="entry name" value="GGDEF"/>
    <property type="match status" value="1"/>
</dbReference>
<dbReference type="Proteomes" id="UP001145050">
    <property type="component" value="Unassembled WGS sequence"/>
</dbReference>
<dbReference type="Pfam" id="PF13426">
    <property type="entry name" value="PAS_9"/>
    <property type="match status" value="1"/>
</dbReference>
<evidence type="ECO:0000259" key="1">
    <source>
        <dbReference type="PROSITE" id="PS50112"/>
    </source>
</evidence>
<comment type="caution">
    <text evidence="5">The sequence shown here is derived from an EMBL/GenBank/DDBJ whole genome shotgun (WGS) entry which is preliminary data.</text>
</comment>
<evidence type="ECO:0000259" key="2">
    <source>
        <dbReference type="PROSITE" id="PS50113"/>
    </source>
</evidence>
<dbReference type="InterPro" id="IPR000014">
    <property type="entry name" value="PAS"/>
</dbReference>
<gene>
    <name evidence="5" type="ORF">NC797_12105</name>
</gene>
<evidence type="ECO:0000313" key="5">
    <source>
        <dbReference type="EMBL" id="MDC3425246.1"/>
    </source>
</evidence>
<dbReference type="RefSeq" id="WP_272437053.1">
    <property type="nucleotide sequence ID" value="NZ_JAMQKB010000012.1"/>
</dbReference>
<organism evidence="5 6">
    <name type="scientific">Terrihalobacillus insolitus</name>
    <dbReference type="NCBI Taxonomy" id="2950438"/>
    <lineage>
        <taxon>Bacteria</taxon>
        <taxon>Bacillati</taxon>
        <taxon>Bacillota</taxon>
        <taxon>Bacilli</taxon>
        <taxon>Bacillales</taxon>
        <taxon>Bacillaceae</taxon>
        <taxon>Terrihalobacillus</taxon>
    </lineage>
</organism>
<dbReference type="NCBIfam" id="TIGR00254">
    <property type="entry name" value="GGDEF"/>
    <property type="match status" value="1"/>
</dbReference>
<dbReference type="InterPro" id="IPR035919">
    <property type="entry name" value="EAL_sf"/>
</dbReference>
<protein>
    <submittedName>
        <fullName evidence="5">EAL domain-containing protein</fullName>
    </submittedName>
</protein>
<accession>A0A9X4AMF3</accession>
<dbReference type="CDD" id="cd01949">
    <property type="entry name" value="GGDEF"/>
    <property type="match status" value="1"/>
</dbReference>
<sequence>MKKINFEEVPDLQAIQSFFQTLEMSRMDTDSGTLFNKLKLHIDENRKLHQDFLHALSMFTTIVVTDADDIIIYADQNFCALTGFSKTELLGRNHRTLKSDYHDQAFFVHLWDTISTGNVWTGEIKNRKKDGSTHWLKTTIVPLLNEEKQPYAYIAFRTDITDQKREEVERIDTLKNDFNRTVKALVNLVFKVVRNEDNTYYYTLISGKLSQKLGLTIELDTPMRICNFFDETKTAFLKEKYEQAFEGKEVSYKHRYKDYFIYTALSPIIQSGKVVEVIGSSVDITSNEEAEWKIKHMAYHDPLTDLPNRTKLRDDLDNLIQRTVISQPFTIFYCDLDRLKYINDALGQFAGDQVIVTISDRIKSVVADYGSVYRFGGDELIIVIRHTVDTEMLETLANAILKTVQQPIKLVGKEFFITCSIGISRYGNPGITTDELINHAGIAMHYCKVNGRNNKLFYSPKMNQSYNDLILLEGELRKALANNDLALYYQPKVDVKSGQIIGMEALTRWFHNEKGFIPPTRFIPLAEETGIISQLSEWVIREACEQNVSWIKKGFKPLQIAVNISASDLQRVNFARTINQILQETGLPAAYLELEITENSVMQNTEDCIQTMNDLREMGVSLSIDDFGTGYSSFWYLRKFPINHLKIDQSFVRDVTTESGNAKIVKAMIQLAHTFGLKVVAEGVEEPEILQFLTEENCDYYQGYYFSRPTTSDNFEKLLEMTQTIE</sequence>
<dbReference type="AlphaFoldDB" id="A0A9X4AMF3"/>
<name>A0A9X4AMF3_9BACI</name>
<dbReference type="InterPro" id="IPR001633">
    <property type="entry name" value="EAL_dom"/>
</dbReference>
<dbReference type="PROSITE" id="PS50883">
    <property type="entry name" value="EAL"/>
    <property type="match status" value="1"/>
</dbReference>
<dbReference type="SUPFAM" id="SSF141868">
    <property type="entry name" value="EAL domain-like"/>
    <property type="match status" value="1"/>
</dbReference>
<dbReference type="SMART" id="SM00091">
    <property type="entry name" value="PAS"/>
    <property type="match status" value="1"/>
</dbReference>
<feature type="domain" description="GGDEF" evidence="4">
    <location>
        <begin position="327"/>
        <end position="460"/>
    </location>
</feature>
<dbReference type="SUPFAM" id="SSF55073">
    <property type="entry name" value="Nucleotide cyclase"/>
    <property type="match status" value="1"/>
</dbReference>
<dbReference type="InterPro" id="IPR052155">
    <property type="entry name" value="Biofilm_reg_signaling"/>
</dbReference>
<feature type="domain" description="PAC" evidence="2">
    <location>
        <begin position="120"/>
        <end position="172"/>
    </location>
</feature>
<dbReference type="InterPro" id="IPR029787">
    <property type="entry name" value="Nucleotide_cyclase"/>
</dbReference>
<dbReference type="CDD" id="cd00130">
    <property type="entry name" value="PAS"/>
    <property type="match status" value="1"/>
</dbReference>
<dbReference type="SMART" id="SM00086">
    <property type="entry name" value="PAC"/>
    <property type="match status" value="2"/>
</dbReference>
<dbReference type="InterPro" id="IPR035965">
    <property type="entry name" value="PAS-like_dom_sf"/>
</dbReference>
<dbReference type="PANTHER" id="PTHR44757:SF2">
    <property type="entry name" value="BIOFILM ARCHITECTURE MAINTENANCE PROTEIN MBAA"/>
    <property type="match status" value="1"/>
</dbReference>
<dbReference type="Gene3D" id="3.20.20.450">
    <property type="entry name" value="EAL domain"/>
    <property type="match status" value="1"/>
</dbReference>
<evidence type="ECO:0000259" key="4">
    <source>
        <dbReference type="PROSITE" id="PS50887"/>
    </source>
</evidence>
<dbReference type="InterPro" id="IPR000160">
    <property type="entry name" value="GGDEF_dom"/>
</dbReference>
<dbReference type="Pfam" id="PF00563">
    <property type="entry name" value="EAL"/>
    <property type="match status" value="1"/>
</dbReference>
<dbReference type="InterPro" id="IPR000700">
    <property type="entry name" value="PAS-assoc_C"/>
</dbReference>
<dbReference type="Gene3D" id="3.30.450.20">
    <property type="entry name" value="PAS domain"/>
    <property type="match status" value="1"/>
</dbReference>
<dbReference type="EMBL" id="JAMQKB010000012">
    <property type="protein sequence ID" value="MDC3425246.1"/>
    <property type="molecule type" value="Genomic_DNA"/>
</dbReference>
<evidence type="ECO:0000259" key="3">
    <source>
        <dbReference type="PROSITE" id="PS50883"/>
    </source>
</evidence>
<evidence type="ECO:0000313" key="6">
    <source>
        <dbReference type="Proteomes" id="UP001145050"/>
    </source>
</evidence>
<dbReference type="PROSITE" id="PS50112">
    <property type="entry name" value="PAS"/>
    <property type="match status" value="1"/>
</dbReference>
<dbReference type="PANTHER" id="PTHR44757">
    <property type="entry name" value="DIGUANYLATE CYCLASE DGCP"/>
    <property type="match status" value="1"/>
</dbReference>
<dbReference type="NCBIfam" id="TIGR00229">
    <property type="entry name" value="sensory_box"/>
    <property type="match status" value="1"/>
</dbReference>
<dbReference type="Gene3D" id="3.30.70.270">
    <property type="match status" value="1"/>
</dbReference>
<dbReference type="PROSITE" id="PS50887">
    <property type="entry name" value="GGDEF"/>
    <property type="match status" value="1"/>
</dbReference>
<dbReference type="FunFam" id="3.20.20.450:FF:000001">
    <property type="entry name" value="Cyclic di-GMP phosphodiesterase yahA"/>
    <property type="match status" value="1"/>
</dbReference>
<dbReference type="SUPFAM" id="SSF55785">
    <property type="entry name" value="PYP-like sensor domain (PAS domain)"/>
    <property type="match status" value="1"/>
</dbReference>
<dbReference type="SMART" id="SM00052">
    <property type="entry name" value="EAL"/>
    <property type="match status" value="1"/>
</dbReference>
<feature type="domain" description="PAS" evidence="1">
    <location>
        <begin position="45"/>
        <end position="93"/>
    </location>
</feature>